<feature type="compositionally biased region" description="Basic and acidic residues" evidence="1">
    <location>
        <begin position="642"/>
        <end position="651"/>
    </location>
</feature>
<evidence type="ECO:0000259" key="2">
    <source>
        <dbReference type="SMART" id="SM00487"/>
    </source>
</evidence>
<feature type="region of interest" description="Disordered" evidence="1">
    <location>
        <begin position="607"/>
        <end position="710"/>
    </location>
</feature>
<dbReference type="EMBL" id="BNCO01000009">
    <property type="protein sequence ID" value="GIL50680.1"/>
    <property type="molecule type" value="Genomic_DNA"/>
</dbReference>
<proteinExistence type="predicted"/>
<dbReference type="PANTHER" id="PTHR42927:SF1">
    <property type="entry name" value="HELICASE SUPERFAMILY 1 AND 2 DOMAIN-CONTAINING PROTEIN"/>
    <property type="match status" value="1"/>
</dbReference>
<feature type="region of interest" description="Disordered" evidence="1">
    <location>
        <begin position="247"/>
        <end position="277"/>
    </location>
</feature>
<keyword evidence="4" id="KW-1185">Reference proteome</keyword>
<feature type="region of interest" description="Disordered" evidence="1">
    <location>
        <begin position="725"/>
        <end position="799"/>
    </location>
</feature>
<feature type="non-terminal residue" evidence="3">
    <location>
        <position position="1"/>
    </location>
</feature>
<dbReference type="SUPFAM" id="SSF52540">
    <property type="entry name" value="P-loop containing nucleoside triphosphate hydrolases"/>
    <property type="match status" value="1"/>
</dbReference>
<feature type="region of interest" description="Disordered" evidence="1">
    <location>
        <begin position="1"/>
        <end position="25"/>
    </location>
</feature>
<gene>
    <name evidence="3" type="ORF">Vafri_6798</name>
</gene>
<dbReference type="InterPro" id="IPR040980">
    <property type="entry name" value="SWI2_SNF2"/>
</dbReference>
<feature type="compositionally biased region" description="Gly residues" evidence="1">
    <location>
        <begin position="700"/>
        <end position="710"/>
    </location>
</feature>
<name>A0A8J4B3K1_9CHLO</name>
<dbReference type="AlphaFoldDB" id="A0A8J4B3K1"/>
<accession>A0A8J4B3K1</accession>
<organism evidence="3 4">
    <name type="scientific">Volvox africanus</name>
    <dbReference type="NCBI Taxonomy" id="51714"/>
    <lineage>
        <taxon>Eukaryota</taxon>
        <taxon>Viridiplantae</taxon>
        <taxon>Chlorophyta</taxon>
        <taxon>core chlorophytes</taxon>
        <taxon>Chlorophyceae</taxon>
        <taxon>CS clade</taxon>
        <taxon>Chlamydomonadales</taxon>
        <taxon>Volvocaceae</taxon>
        <taxon>Volvox</taxon>
    </lineage>
</organism>
<feature type="compositionally biased region" description="Gly residues" evidence="1">
    <location>
        <begin position="252"/>
        <end position="262"/>
    </location>
</feature>
<feature type="compositionally biased region" description="Acidic residues" evidence="1">
    <location>
        <begin position="748"/>
        <end position="760"/>
    </location>
</feature>
<dbReference type="InterPro" id="IPR027417">
    <property type="entry name" value="P-loop_NTPase"/>
</dbReference>
<dbReference type="InterPro" id="IPR014001">
    <property type="entry name" value="Helicase_ATP-bd"/>
</dbReference>
<feature type="compositionally biased region" description="Gly residues" evidence="1">
    <location>
        <begin position="370"/>
        <end position="380"/>
    </location>
</feature>
<feature type="compositionally biased region" description="Low complexity" evidence="1">
    <location>
        <begin position="725"/>
        <end position="747"/>
    </location>
</feature>
<evidence type="ECO:0000313" key="4">
    <source>
        <dbReference type="Proteomes" id="UP000747399"/>
    </source>
</evidence>
<comment type="caution">
    <text evidence="3">The sequence shown here is derived from an EMBL/GenBank/DDBJ whole genome shotgun (WGS) entry which is preliminary data.</text>
</comment>
<evidence type="ECO:0000256" key="1">
    <source>
        <dbReference type="SAM" id="MobiDB-lite"/>
    </source>
</evidence>
<dbReference type="Pfam" id="PF18766">
    <property type="entry name" value="SWI2_SNF2"/>
    <property type="match status" value="1"/>
</dbReference>
<dbReference type="Proteomes" id="UP000747399">
    <property type="component" value="Unassembled WGS sequence"/>
</dbReference>
<protein>
    <recommendedName>
        <fullName evidence="2">Helicase ATP-binding domain-containing protein</fullName>
    </recommendedName>
</protein>
<dbReference type="PANTHER" id="PTHR42927">
    <property type="entry name" value="HELICASE SUPERFAMILY 1 AND 2 DOMAIN-CONTAINING PROTEIN"/>
    <property type="match status" value="1"/>
</dbReference>
<feature type="region of interest" description="Disordered" evidence="1">
    <location>
        <begin position="310"/>
        <end position="381"/>
    </location>
</feature>
<feature type="region of interest" description="Disordered" evidence="1">
    <location>
        <begin position="426"/>
        <end position="458"/>
    </location>
</feature>
<feature type="compositionally biased region" description="Low complexity" evidence="1">
    <location>
        <begin position="686"/>
        <end position="699"/>
    </location>
</feature>
<reference evidence="3" key="1">
    <citation type="journal article" date="2021" name="Proc. Natl. Acad. Sci. U.S.A.">
        <title>Three genomes in the algal genus Volvox reveal the fate of a haploid sex-determining region after a transition to homothallism.</title>
        <authorList>
            <person name="Yamamoto K."/>
            <person name="Hamaji T."/>
            <person name="Kawai-Toyooka H."/>
            <person name="Matsuzaki R."/>
            <person name="Takahashi F."/>
            <person name="Nishimura Y."/>
            <person name="Kawachi M."/>
            <person name="Noguchi H."/>
            <person name="Minakuchi Y."/>
            <person name="Umen J.G."/>
            <person name="Toyoda A."/>
            <person name="Nozaki H."/>
        </authorList>
    </citation>
    <scope>NUCLEOTIDE SEQUENCE</scope>
    <source>
        <strain evidence="3">NIES-3780</strain>
    </source>
</reference>
<evidence type="ECO:0000313" key="3">
    <source>
        <dbReference type="EMBL" id="GIL50680.1"/>
    </source>
</evidence>
<dbReference type="Gene3D" id="3.40.50.300">
    <property type="entry name" value="P-loop containing nucleotide triphosphate hydrolases"/>
    <property type="match status" value="1"/>
</dbReference>
<sequence>MKAGDPPVPDVEAAEEVQHFPGPPRSCSLGITKDVRERALRLARDVFAGGLASAVSRGQSRTAPQPRPHQLDAVANLLEAVYLDGGATAPTNYLLQHSTGSGKSFTIAALAVALVGWGDCAGARIGMVLVLNDRLQLDRQLGSCVEAFWTGNGRPPASLRRASTTAELSGFLSAPWGAASRPQVVLTTVQKLATLWRAGGGRARAATVNSGAGQFRIAVIADEAHRHHGHGTTDQIHQILACTAGSTTGSGATKGIGSGGSGNNRRGTSGKLQPRQQPQGLTYFGFTATPSPKALQLFGICREVPADPWVSEDAGMADDGERDKGGAGSGEELPIDNTRNRSANLQRRTPLGHQAAGPGRVPPGIEQLLQGGGEGDGGSGAASTEVALLYTPFHAYTMRNAVQDGFVLDVLRSYTAVTPRLQIGGLRAGDSRSRGDRQNLTGPDPALNPGMDPDGTAGDEEIAEDVLVEAASNSREVVEHKAAYIVQRFVEMWRRASAGGFTSFRGMVVARSRQHVVWFVQALRRAVADEPEFSRLAEAAAAADQEDAAGSQGGPSVFGAFSGAIPMSLEQVSELEQQCRQWRQPAGHRTGGCAAGVESDVEAGDLAEAPRAGGAEAGGDEGPPRKRRRRDAGGGGGNLRRKPLDHGDGKGRRARAASAWDAALSHLDGHGGTQGSAEDGDPSLIGTRLSGLSPSRLGRVGSGGGGGAGDVKGVGNVCLARVIDPVSSSSGSDSVEINDSEGSGESCSDSDSDSEWESEGADGRSSERNGGSDTEEGSAGESDSQSVSGGAEGAHNDTG</sequence>
<dbReference type="SMART" id="SM00487">
    <property type="entry name" value="DEXDc"/>
    <property type="match status" value="1"/>
</dbReference>
<feature type="domain" description="Helicase ATP-binding" evidence="2">
    <location>
        <begin position="62"/>
        <end position="313"/>
    </location>
</feature>